<keyword evidence="3" id="KW-1185">Reference proteome</keyword>
<dbReference type="Proteomes" id="UP001500456">
    <property type="component" value="Unassembled WGS sequence"/>
</dbReference>
<protein>
    <submittedName>
        <fullName evidence="2">Uncharacterized protein</fullName>
    </submittedName>
</protein>
<gene>
    <name evidence="2" type="ORF">GCM10022232_58700</name>
</gene>
<proteinExistence type="predicted"/>
<name>A0ABP7SCX7_9ACTN</name>
<feature type="compositionally biased region" description="Basic and acidic residues" evidence="1">
    <location>
        <begin position="1"/>
        <end position="17"/>
    </location>
</feature>
<dbReference type="EMBL" id="BAAAZX010000018">
    <property type="protein sequence ID" value="GAA4010059.1"/>
    <property type="molecule type" value="Genomic_DNA"/>
</dbReference>
<evidence type="ECO:0000256" key="1">
    <source>
        <dbReference type="SAM" id="MobiDB-lite"/>
    </source>
</evidence>
<feature type="region of interest" description="Disordered" evidence="1">
    <location>
        <begin position="1"/>
        <end position="29"/>
    </location>
</feature>
<feature type="region of interest" description="Disordered" evidence="1">
    <location>
        <begin position="81"/>
        <end position="108"/>
    </location>
</feature>
<evidence type="ECO:0000313" key="2">
    <source>
        <dbReference type="EMBL" id="GAA4010059.1"/>
    </source>
</evidence>
<comment type="caution">
    <text evidence="2">The sequence shown here is derived from an EMBL/GenBank/DDBJ whole genome shotgun (WGS) entry which is preliminary data.</text>
</comment>
<accession>A0ABP7SCX7</accession>
<sequence>MLGEARTDYGQEDDPPHLEPPMPQIHDVPDDWNPAHRCCLECGNSNPDVTLRAITHPATNQQALACTRHISEVSAVLDSFASAPGAPAEQATAPLPSPPGSPGQSRHR</sequence>
<organism evidence="2 3">
    <name type="scientific">Streptomyces plumbiresistens</name>
    <dbReference type="NCBI Taxonomy" id="511811"/>
    <lineage>
        <taxon>Bacteria</taxon>
        <taxon>Bacillati</taxon>
        <taxon>Actinomycetota</taxon>
        <taxon>Actinomycetes</taxon>
        <taxon>Kitasatosporales</taxon>
        <taxon>Streptomycetaceae</taxon>
        <taxon>Streptomyces</taxon>
    </lineage>
</organism>
<evidence type="ECO:0000313" key="3">
    <source>
        <dbReference type="Proteomes" id="UP001500456"/>
    </source>
</evidence>
<reference evidence="3" key="1">
    <citation type="journal article" date="2019" name="Int. J. Syst. Evol. Microbiol.">
        <title>The Global Catalogue of Microorganisms (GCM) 10K type strain sequencing project: providing services to taxonomists for standard genome sequencing and annotation.</title>
        <authorList>
            <consortium name="The Broad Institute Genomics Platform"/>
            <consortium name="The Broad Institute Genome Sequencing Center for Infectious Disease"/>
            <person name="Wu L."/>
            <person name="Ma J."/>
        </authorList>
    </citation>
    <scope>NUCLEOTIDE SEQUENCE [LARGE SCALE GENOMIC DNA]</scope>
    <source>
        <strain evidence="3">JCM 16924</strain>
    </source>
</reference>